<evidence type="ECO:0000259" key="1">
    <source>
        <dbReference type="Pfam" id="PF02737"/>
    </source>
</evidence>
<reference evidence="2 3" key="1">
    <citation type="submission" date="2014-10" db="EMBL/GenBank/DDBJ databases">
        <title>Genome sequence of Ponticoccus sp. strain UMTAT08 isolated from clonal culture of toxic dinoflagellate Alexandrium tamiyavanichii.</title>
        <authorList>
            <person name="Gan H.Y."/>
            <person name="Muhd D.-D."/>
            <person name="Mohd Noor M.E."/>
            <person name="Yeong Y.S."/>
            <person name="Usup G."/>
        </authorList>
    </citation>
    <scope>NUCLEOTIDE SEQUENCE [LARGE SCALE GENOMIC DNA]</scope>
    <source>
        <strain evidence="2 3">UMTAT08</strain>
    </source>
</reference>
<dbReference type="STRING" id="561184.SAMN05216376_104131"/>
<dbReference type="Pfam" id="PF02737">
    <property type="entry name" value="3HCDH_N"/>
    <property type="match status" value="1"/>
</dbReference>
<dbReference type="GO" id="GO:0006635">
    <property type="term" value="P:fatty acid beta-oxidation"/>
    <property type="evidence" value="ECO:0007669"/>
    <property type="project" value="TreeGrafter"/>
</dbReference>
<feature type="domain" description="3-hydroxyacyl-CoA dehydrogenase NAD binding" evidence="1">
    <location>
        <begin position="20"/>
        <end position="108"/>
    </location>
</feature>
<protein>
    <submittedName>
        <fullName evidence="2">Fatty oxidation complex, alpha subunit</fullName>
    </submittedName>
</protein>
<sequence>MTDPRQISTPAASLPQVESAAVVGAGTMGLGIAMASARGGVPTFLVDTSEDRLTQAMAEATAFFDRSLAKGKLTPEARDAAVTNIRTTTRLDDLAGTDLVIEAIFEDM</sequence>
<dbReference type="Proteomes" id="UP000030960">
    <property type="component" value="Unassembled WGS sequence"/>
</dbReference>
<dbReference type="GO" id="GO:0070403">
    <property type="term" value="F:NAD+ binding"/>
    <property type="evidence" value="ECO:0007669"/>
    <property type="project" value="InterPro"/>
</dbReference>
<dbReference type="InterPro" id="IPR036291">
    <property type="entry name" value="NAD(P)-bd_dom_sf"/>
</dbReference>
<organism evidence="2 3">
    <name type="scientific">Mameliella alba</name>
    <dbReference type="NCBI Taxonomy" id="561184"/>
    <lineage>
        <taxon>Bacteria</taxon>
        <taxon>Pseudomonadati</taxon>
        <taxon>Pseudomonadota</taxon>
        <taxon>Alphaproteobacteria</taxon>
        <taxon>Rhodobacterales</taxon>
        <taxon>Roseobacteraceae</taxon>
        <taxon>Mameliella</taxon>
    </lineage>
</organism>
<gene>
    <name evidence="2" type="ORF">OA50_03694</name>
</gene>
<dbReference type="EMBL" id="JSUQ01000015">
    <property type="protein sequence ID" value="KHQ51792.1"/>
    <property type="molecule type" value="Genomic_DNA"/>
</dbReference>
<dbReference type="PANTHER" id="PTHR48075:SF5">
    <property type="entry name" value="3-HYDROXYBUTYRYL-COA DEHYDROGENASE"/>
    <property type="match status" value="1"/>
</dbReference>
<accession>A0A0B3RUL3</accession>
<dbReference type="PANTHER" id="PTHR48075">
    <property type="entry name" value="3-HYDROXYACYL-COA DEHYDROGENASE FAMILY PROTEIN"/>
    <property type="match status" value="1"/>
</dbReference>
<dbReference type="PATRIC" id="fig|1515334.3.peg.3714"/>
<dbReference type="InterPro" id="IPR006176">
    <property type="entry name" value="3-OHacyl-CoA_DH_NAD-bd"/>
</dbReference>
<comment type="caution">
    <text evidence="2">The sequence shown here is derived from an EMBL/GenBank/DDBJ whole genome shotgun (WGS) entry which is preliminary data.</text>
</comment>
<name>A0A0B3RUL3_9RHOB</name>
<dbReference type="GO" id="GO:0008691">
    <property type="term" value="F:3-hydroxybutyryl-CoA dehydrogenase activity"/>
    <property type="evidence" value="ECO:0007669"/>
    <property type="project" value="TreeGrafter"/>
</dbReference>
<dbReference type="SUPFAM" id="SSF51735">
    <property type="entry name" value="NAD(P)-binding Rossmann-fold domains"/>
    <property type="match status" value="1"/>
</dbReference>
<evidence type="ECO:0000313" key="3">
    <source>
        <dbReference type="Proteomes" id="UP000030960"/>
    </source>
</evidence>
<proteinExistence type="predicted"/>
<keyword evidence="3" id="KW-1185">Reference proteome</keyword>
<dbReference type="AlphaFoldDB" id="A0A0B3RUL3"/>
<dbReference type="Gene3D" id="3.40.50.720">
    <property type="entry name" value="NAD(P)-binding Rossmann-like Domain"/>
    <property type="match status" value="1"/>
</dbReference>
<evidence type="ECO:0000313" key="2">
    <source>
        <dbReference type="EMBL" id="KHQ51792.1"/>
    </source>
</evidence>